<dbReference type="AlphaFoldDB" id="A0A0E9QQH6"/>
<evidence type="ECO:0000313" key="1">
    <source>
        <dbReference type="EMBL" id="JAH18505.1"/>
    </source>
</evidence>
<dbReference type="EMBL" id="GBXM01090072">
    <property type="protein sequence ID" value="JAH18505.1"/>
    <property type="molecule type" value="Transcribed_RNA"/>
</dbReference>
<reference evidence="1" key="2">
    <citation type="journal article" date="2015" name="Fish Shellfish Immunol.">
        <title>Early steps in the European eel (Anguilla anguilla)-Vibrio vulnificus interaction in the gills: Role of the RtxA13 toxin.</title>
        <authorList>
            <person name="Callol A."/>
            <person name="Pajuelo D."/>
            <person name="Ebbesson L."/>
            <person name="Teles M."/>
            <person name="MacKenzie S."/>
            <person name="Amaro C."/>
        </authorList>
    </citation>
    <scope>NUCLEOTIDE SEQUENCE</scope>
</reference>
<proteinExistence type="predicted"/>
<sequence length="50" mass="5460">MFTLEKLQSAVNPNSYTGNCSPAAPTCWRCATDHSITPERTSGMRQECAP</sequence>
<organism evidence="1">
    <name type="scientific">Anguilla anguilla</name>
    <name type="common">European freshwater eel</name>
    <name type="synonym">Muraena anguilla</name>
    <dbReference type="NCBI Taxonomy" id="7936"/>
    <lineage>
        <taxon>Eukaryota</taxon>
        <taxon>Metazoa</taxon>
        <taxon>Chordata</taxon>
        <taxon>Craniata</taxon>
        <taxon>Vertebrata</taxon>
        <taxon>Euteleostomi</taxon>
        <taxon>Actinopterygii</taxon>
        <taxon>Neopterygii</taxon>
        <taxon>Teleostei</taxon>
        <taxon>Anguilliformes</taxon>
        <taxon>Anguillidae</taxon>
        <taxon>Anguilla</taxon>
    </lineage>
</organism>
<protein>
    <submittedName>
        <fullName evidence="1">Uncharacterized protein</fullName>
    </submittedName>
</protein>
<reference evidence="1" key="1">
    <citation type="submission" date="2014-11" db="EMBL/GenBank/DDBJ databases">
        <authorList>
            <person name="Amaro Gonzalez C."/>
        </authorList>
    </citation>
    <scope>NUCLEOTIDE SEQUENCE</scope>
</reference>
<name>A0A0E9QQH6_ANGAN</name>
<accession>A0A0E9QQH6</accession>
<dbReference type="EMBL" id="GBXM01101582">
    <property type="protein sequence ID" value="JAH06995.1"/>
    <property type="molecule type" value="Transcribed_RNA"/>
</dbReference>